<protein>
    <submittedName>
        <fullName evidence="2">Polyisoprenoid-binding protein YceI</fullName>
    </submittedName>
</protein>
<dbReference type="EMBL" id="FZOQ01000004">
    <property type="protein sequence ID" value="SNS26943.1"/>
    <property type="molecule type" value="Genomic_DNA"/>
</dbReference>
<dbReference type="InterPro" id="IPR007372">
    <property type="entry name" value="Lipid/polyisoprenoid-bd_YceI"/>
</dbReference>
<accession>A0A239D5T1</accession>
<dbReference type="AlphaFoldDB" id="A0A239D5T1"/>
<dbReference type="InterPro" id="IPR036761">
    <property type="entry name" value="TTHA0802/YceI-like_sf"/>
</dbReference>
<keyword evidence="3" id="KW-1185">Reference proteome</keyword>
<evidence type="ECO:0000313" key="2">
    <source>
        <dbReference type="EMBL" id="SNS26943.1"/>
    </source>
</evidence>
<dbReference type="RefSeq" id="WP_089318232.1">
    <property type="nucleotide sequence ID" value="NZ_FZOQ01000004.1"/>
</dbReference>
<dbReference type="Gene3D" id="2.40.128.110">
    <property type="entry name" value="Lipid/polyisoprenoid-binding, YceI-like"/>
    <property type="match status" value="1"/>
</dbReference>
<evidence type="ECO:0000259" key="1">
    <source>
        <dbReference type="SMART" id="SM00867"/>
    </source>
</evidence>
<dbReference type="Pfam" id="PF04264">
    <property type="entry name" value="YceI"/>
    <property type="match status" value="1"/>
</dbReference>
<gene>
    <name evidence="2" type="ORF">SAMN06296052_10438</name>
</gene>
<evidence type="ECO:0000313" key="3">
    <source>
        <dbReference type="Proteomes" id="UP000198432"/>
    </source>
</evidence>
<dbReference type="PANTHER" id="PTHR34406:SF1">
    <property type="entry name" value="PROTEIN YCEI"/>
    <property type="match status" value="1"/>
</dbReference>
<organism evidence="2 3">
    <name type="scientific">Pontibacter ummariensis</name>
    <dbReference type="NCBI Taxonomy" id="1610492"/>
    <lineage>
        <taxon>Bacteria</taxon>
        <taxon>Pseudomonadati</taxon>
        <taxon>Bacteroidota</taxon>
        <taxon>Cytophagia</taxon>
        <taxon>Cytophagales</taxon>
        <taxon>Hymenobacteraceae</taxon>
        <taxon>Pontibacter</taxon>
    </lineage>
</organism>
<dbReference type="SMART" id="SM00867">
    <property type="entry name" value="YceI"/>
    <property type="match status" value="1"/>
</dbReference>
<dbReference type="OrthoDB" id="9811006at2"/>
<proteinExistence type="predicted"/>
<sequence>MAITKWVVDPMHSEVQFKVKHLVISTVSGTFKNFTGGATANDTDFENAEIHFSVDVNSIDTNLEVRDNHLRSAEFFDAAHHPRISFQSTSFQKVSENRYHLFGMLTIKGITKPVEMDAEFGGIAEDPEGNVKAGFEVSGRVSRWEFGLTYNPLTRTGGLVLGEDIKLIANIQLAQETPETV</sequence>
<name>A0A239D5T1_9BACT</name>
<reference evidence="3" key="1">
    <citation type="submission" date="2017-06" db="EMBL/GenBank/DDBJ databases">
        <authorList>
            <person name="Varghese N."/>
            <person name="Submissions S."/>
        </authorList>
    </citation>
    <scope>NUCLEOTIDE SEQUENCE [LARGE SCALE GENOMIC DNA]</scope>
    <source>
        <strain evidence="3">NKM1</strain>
    </source>
</reference>
<feature type="domain" description="Lipid/polyisoprenoid-binding YceI-like" evidence="1">
    <location>
        <begin position="5"/>
        <end position="174"/>
    </location>
</feature>
<dbReference type="PANTHER" id="PTHR34406">
    <property type="entry name" value="PROTEIN YCEI"/>
    <property type="match status" value="1"/>
</dbReference>
<dbReference type="Proteomes" id="UP000198432">
    <property type="component" value="Unassembled WGS sequence"/>
</dbReference>
<dbReference type="SUPFAM" id="SSF101874">
    <property type="entry name" value="YceI-like"/>
    <property type="match status" value="1"/>
</dbReference>